<dbReference type="Proteomes" id="UP000749559">
    <property type="component" value="Unassembled WGS sequence"/>
</dbReference>
<gene>
    <name evidence="1" type="ORF">OFUS_LOCUS23300</name>
</gene>
<proteinExistence type="predicted"/>
<evidence type="ECO:0000313" key="1">
    <source>
        <dbReference type="EMBL" id="CAH1799270.1"/>
    </source>
</evidence>
<dbReference type="OrthoDB" id="6236903at2759"/>
<sequence>EKTHKIQYCGYKMRQEYIKEFIRERMAFFPPEKIQFDWKIFIENHKLYECEKEVAKLFSLGGKKCGCTRECKSTVYYYLKHSIPWPNERYYKSLKQRNFISFMRNHPKVCKFLNKTYWSMIGVDTLSVCEWTVN</sequence>
<feature type="non-terminal residue" evidence="1">
    <location>
        <position position="134"/>
    </location>
</feature>
<evidence type="ECO:0000313" key="2">
    <source>
        <dbReference type="Proteomes" id="UP000749559"/>
    </source>
</evidence>
<reference evidence="1" key="1">
    <citation type="submission" date="2022-03" db="EMBL/GenBank/DDBJ databases">
        <authorList>
            <person name="Martin C."/>
        </authorList>
    </citation>
    <scope>NUCLEOTIDE SEQUENCE</scope>
</reference>
<protein>
    <submittedName>
        <fullName evidence="1">Uncharacterized protein</fullName>
    </submittedName>
</protein>
<dbReference type="AlphaFoldDB" id="A0A8S4Q4J7"/>
<accession>A0A8S4Q4J7</accession>
<feature type="non-terminal residue" evidence="1">
    <location>
        <position position="1"/>
    </location>
</feature>
<comment type="caution">
    <text evidence="1">The sequence shown here is derived from an EMBL/GenBank/DDBJ whole genome shotgun (WGS) entry which is preliminary data.</text>
</comment>
<keyword evidence="2" id="KW-1185">Reference proteome</keyword>
<organism evidence="1 2">
    <name type="scientific">Owenia fusiformis</name>
    <name type="common">Polychaete worm</name>
    <dbReference type="NCBI Taxonomy" id="6347"/>
    <lineage>
        <taxon>Eukaryota</taxon>
        <taxon>Metazoa</taxon>
        <taxon>Spiralia</taxon>
        <taxon>Lophotrochozoa</taxon>
        <taxon>Annelida</taxon>
        <taxon>Polychaeta</taxon>
        <taxon>Sedentaria</taxon>
        <taxon>Canalipalpata</taxon>
        <taxon>Sabellida</taxon>
        <taxon>Oweniida</taxon>
        <taxon>Oweniidae</taxon>
        <taxon>Owenia</taxon>
    </lineage>
</organism>
<name>A0A8S4Q4J7_OWEFU</name>
<dbReference type="EMBL" id="CAIIXF020000011">
    <property type="protein sequence ID" value="CAH1799270.1"/>
    <property type="molecule type" value="Genomic_DNA"/>
</dbReference>